<feature type="transmembrane region" description="Helical" evidence="1">
    <location>
        <begin position="12"/>
        <end position="35"/>
    </location>
</feature>
<dbReference type="KEGG" id="sdyn:Mal52_43740"/>
<protein>
    <submittedName>
        <fullName evidence="2">Uncharacterized protein</fullName>
    </submittedName>
</protein>
<keyword evidence="1" id="KW-1133">Transmembrane helix</keyword>
<evidence type="ECO:0000313" key="2">
    <source>
        <dbReference type="EMBL" id="QDU45877.1"/>
    </source>
</evidence>
<dbReference type="AlphaFoldDB" id="A0A517ZTS8"/>
<dbReference type="Proteomes" id="UP000319383">
    <property type="component" value="Chromosome"/>
</dbReference>
<evidence type="ECO:0000313" key="3">
    <source>
        <dbReference type="Proteomes" id="UP000319383"/>
    </source>
</evidence>
<gene>
    <name evidence="2" type="ORF">Mal52_43740</name>
</gene>
<keyword evidence="3" id="KW-1185">Reference proteome</keyword>
<evidence type="ECO:0000256" key="1">
    <source>
        <dbReference type="SAM" id="Phobius"/>
    </source>
</evidence>
<accession>A0A517ZTS8</accession>
<name>A0A517ZTS8_9PLAN</name>
<dbReference type="RefSeq" id="WP_145378414.1">
    <property type="nucleotide sequence ID" value="NZ_CP036276.1"/>
</dbReference>
<proteinExistence type="predicted"/>
<dbReference type="EMBL" id="CP036276">
    <property type="protein sequence ID" value="QDU45877.1"/>
    <property type="molecule type" value="Genomic_DNA"/>
</dbReference>
<reference evidence="2 3" key="1">
    <citation type="submission" date="2019-02" db="EMBL/GenBank/DDBJ databases">
        <title>Deep-cultivation of Planctomycetes and their phenomic and genomic characterization uncovers novel biology.</title>
        <authorList>
            <person name="Wiegand S."/>
            <person name="Jogler M."/>
            <person name="Boedeker C."/>
            <person name="Pinto D."/>
            <person name="Vollmers J."/>
            <person name="Rivas-Marin E."/>
            <person name="Kohn T."/>
            <person name="Peeters S.H."/>
            <person name="Heuer A."/>
            <person name="Rast P."/>
            <person name="Oberbeckmann S."/>
            <person name="Bunk B."/>
            <person name="Jeske O."/>
            <person name="Meyerdierks A."/>
            <person name="Storesund J.E."/>
            <person name="Kallscheuer N."/>
            <person name="Luecker S."/>
            <person name="Lage O.M."/>
            <person name="Pohl T."/>
            <person name="Merkel B.J."/>
            <person name="Hornburger P."/>
            <person name="Mueller R.-W."/>
            <person name="Bruemmer F."/>
            <person name="Labrenz M."/>
            <person name="Spormann A.M."/>
            <person name="Op den Camp H."/>
            <person name="Overmann J."/>
            <person name="Amann R."/>
            <person name="Jetten M.S.M."/>
            <person name="Mascher T."/>
            <person name="Medema M.H."/>
            <person name="Devos D.P."/>
            <person name="Kaster A.-K."/>
            <person name="Ovreas L."/>
            <person name="Rohde M."/>
            <person name="Galperin M.Y."/>
            <person name="Jogler C."/>
        </authorList>
    </citation>
    <scope>NUCLEOTIDE SEQUENCE [LARGE SCALE GENOMIC DNA]</scope>
    <source>
        <strain evidence="2 3">Mal52</strain>
    </source>
</reference>
<keyword evidence="1" id="KW-0812">Transmembrane</keyword>
<organism evidence="2 3">
    <name type="scientific">Symmachiella dynata</name>
    <dbReference type="NCBI Taxonomy" id="2527995"/>
    <lineage>
        <taxon>Bacteria</taxon>
        <taxon>Pseudomonadati</taxon>
        <taxon>Planctomycetota</taxon>
        <taxon>Planctomycetia</taxon>
        <taxon>Planctomycetales</taxon>
        <taxon>Planctomycetaceae</taxon>
        <taxon>Symmachiella</taxon>
    </lineage>
</organism>
<sequence length="166" mass="18447">MIESPGKVRGIQWRVVVIALLVLGLLVIAVLFVFFPGLFQAELSKADSEARSADRISDAVVQIAWRLPGTMAWRKTLPIGKLPEGSLTYAEDMKEMFKLNWEHVRTAPGGDTCNYVIKYWNGSDYITHKTVSVEDSSSIVLLDKPAIEVCVFPQGINAESDNHDEP</sequence>
<keyword evidence="1" id="KW-0472">Membrane</keyword>